<gene>
    <name evidence="1" type="ORF">B4O97_02955</name>
</gene>
<dbReference type="Proteomes" id="UP000192343">
    <property type="component" value="Unassembled WGS sequence"/>
</dbReference>
<sequence>MEKKTVEKIAKKAYDLGFSFEKEYRGCAQCAIAALQDALEVRNPETDAIFKAATGMAGGGARQIDGNCGAYAGGTMMIGYHVGRERDNFADPEQIRMENFRLVKKLHQRFIDEFGTVTCSEIHTRTMGRPFYIEDPDEFQKFENAGAHTDKCTRVVALAAKWSTEILAEEGYLDK</sequence>
<dbReference type="EMBL" id="MWQY01000002">
    <property type="protein sequence ID" value="ORC37972.1"/>
    <property type="molecule type" value="Genomic_DNA"/>
</dbReference>
<protein>
    <recommendedName>
        <fullName evidence="3">C_GCAxxG_C_C family protein</fullName>
    </recommendedName>
</protein>
<evidence type="ECO:0008006" key="3">
    <source>
        <dbReference type="Google" id="ProtNLM"/>
    </source>
</evidence>
<evidence type="ECO:0000313" key="1">
    <source>
        <dbReference type="EMBL" id="ORC37972.1"/>
    </source>
</evidence>
<organism evidence="1 2">
    <name type="scientific">Marispirochaeta aestuarii</name>
    <dbReference type="NCBI Taxonomy" id="1963862"/>
    <lineage>
        <taxon>Bacteria</taxon>
        <taxon>Pseudomonadati</taxon>
        <taxon>Spirochaetota</taxon>
        <taxon>Spirochaetia</taxon>
        <taxon>Spirochaetales</taxon>
        <taxon>Spirochaetaceae</taxon>
        <taxon>Marispirochaeta</taxon>
    </lineage>
</organism>
<dbReference type="NCBIfam" id="TIGR01909">
    <property type="entry name" value="C_GCAxxG_C_C"/>
    <property type="match status" value="1"/>
</dbReference>
<dbReference type="STRING" id="1963862.B4O97_02955"/>
<dbReference type="OrthoDB" id="369897at2"/>
<dbReference type="InterPro" id="IPR010181">
    <property type="entry name" value="CGCAxxGCC_motif"/>
</dbReference>
<reference evidence="1 2" key="1">
    <citation type="submission" date="2017-03" db="EMBL/GenBank/DDBJ databases">
        <title>Draft Genome sequence of Marispirochaeta sp. strain JC444.</title>
        <authorList>
            <person name="Shivani Y."/>
            <person name="Subhash Y."/>
            <person name="Sasikala C."/>
            <person name="Ramana C."/>
        </authorList>
    </citation>
    <scope>NUCLEOTIDE SEQUENCE [LARGE SCALE GENOMIC DNA]</scope>
    <source>
        <strain evidence="1 2">JC444</strain>
    </source>
</reference>
<keyword evidence="2" id="KW-1185">Reference proteome</keyword>
<dbReference type="RefSeq" id="WP_083048157.1">
    <property type="nucleotide sequence ID" value="NZ_MWQY01000002.1"/>
</dbReference>
<dbReference type="Pfam" id="PF09719">
    <property type="entry name" value="C_GCAxxG_C_C"/>
    <property type="match status" value="1"/>
</dbReference>
<evidence type="ECO:0000313" key="2">
    <source>
        <dbReference type="Proteomes" id="UP000192343"/>
    </source>
</evidence>
<comment type="caution">
    <text evidence="1">The sequence shown here is derived from an EMBL/GenBank/DDBJ whole genome shotgun (WGS) entry which is preliminary data.</text>
</comment>
<proteinExistence type="predicted"/>
<dbReference type="AlphaFoldDB" id="A0A1Y1S3H1"/>
<name>A0A1Y1S3H1_9SPIO</name>
<accession>A0A1Y1S3H1</accession>